<organism evidence="4 5">
    <name type="scientific">Aestuariibaculum suncheonense</name>
    <dbReference type="NCBI Taxonomy" id="1028745"/>
    <lineage>
        <taxon>Bacteria</taxon>
        <taxon>Pseudomonadati</taxon>
        <taxon>Bacteroidota</taxon>
        <taxon>Flavobacteriia</taxon>
        <taxon>Flavobacteriales</taxon>
        <taxon>Flavobacteriaceae</taxon>
    </lineage>
</organism>
<sequence length="865" mass="97683">MKKHKLTLPYYACIALASLCFLNTSILEAQNKKKKKKNADTEVVAEAPKKSKDKTIEELVKSSKEIDGLFKIYQDTIKGSLQMLISEDQIGKEFIYFSQISNGVMDAGRAMRGIYQGSKVFKVEKYFNKIEFITQNTSFYFDPENPLSKSKDANISDGNMASIEIAAYDKDKKLYLIDADNLFLAETFSQIKNPSRPGASPTEFKIGNLDKSKTKILGINNYPENTNMEVEYVYSQPSVLNGGSNAVADGRNVSIKVYHSLIAMPENDFEPRFDDPRVGYFTTEVDDKTSASSTPYRDLIHRWNLIKKNPELELSEPIEPITWWIENSTPLEWRETIKEGVLQWNKAFEKAGFKNAMVVKVQPDDATWDAGDIRYNVLRWTSSPEPPFGGYGPSFVNPRTGQILGADIMLEFAHFSNRVFYDKVYELTSSTKSFENLTSNSNDHTYCFLGDELHDEMMFASSVAEAAGASDFELERIKKESMTALIMHEVGHTLGLNHNMKASQLFSPEQLNDPDFIKGKCLTASVMDYAALNVTKDRSKQGQYDDVAVGPYDIWAIQLGYKPFKTEAERQALLNESTKPEHIFGNDADDMRSPGKAIDPRVNTGDQSNDQIKWAIDRIELSNNLMKDLKINFSTTGESYQELRRVYYLLSSQKGSAANTISRFIGGVYVERSMVGQEGEKQPYTPVSLDDQKRAMNALSTYVFAPDAFDAPNDLYNYLAMQRRGFNFRTPEDPKIHEQVLGYQKAVLSHLLHYNTLQRISDSELYGNKYTLSTMMSDLNNAIFKSDISGNVNSFRQNLQLEYTNMLIGILTNKQGSKYSNLAQSMALYNLNAIKGMTSSGGDISSRAHKQHLKTLIDNALKEIK</sequence>
<dbReference type="Pfam" id="PF16313">
    <property type="entry name" value="DUF4953"/>
    <property type="match status" value="1"/>
</dbReference>
<keyword evidence="4" id="KW-0482">Metalloprotease</keyword>
<dbReference type="PANTHER" id="PTHR38478:SF1">
    <property type="entry name" value="ZINC DEPENDENT METALLOPROTEASE DOMAIN LIPOPROTEIN"/>
    <property type="match status" value="1"/>
</dbReference>
<evidence type="ECO:0000256" key="1">
    <source>
        <dbReference type="SAM" id="SignalP"/>
    </source>
</evidence>
<evidence type="ECO:0000313" key="5">
    <source>
        <dbReference type="Proteomes" id="UP000602057"/>
    </source>
</evidence>
<dbReference type="GO" id="GO:0008237">
    <property type="term" value="F:metallopeptidase activity"/>
    <property type="evidence" value="ECO:0007669"/>
    <property type="project" value="UniProtKB-KW"/>
</dbReference>
<keyword evidence="4" id="KW-0378">Hydrolase</keyword>
<keyword evidence="1" id="KW-0732">Signal</keyword>
<feature type="signal peptide" evidence="1">
    <location>
        <begin position="1"/>
        <end position="29"/>
    </location>
</feature>
<reference evidence="4" key="1">
    <citation type="journal article" date="2013" name="Int. J. Syst. Evol. Microbiol.">
        <title>Aestuariibaculum suncheonense gen. nov., sp. nov., a marine bacterium of the family Flavobacteriaceae isolated from a tidal flat and emended descriptions of the genera Gaetbulibacter and Tamlana.</title>
        <authorList>
            <person name="Jeong S.H."/>
            <person name="Park M.S."/>
            <person name="Jin H.M."/>
            <person name="Lee K."/>
            <person name="Park W."/>
            <person name="Jeon C.O."/>
        </authorList>
    </citation>
    <scope>NUCLEOTIDE SEQUENCE</scope>
    <source>
        <strain evidence="4">SC17</strain>
    </source>
</reference>
<evidence type="ECO:0000313" key="4">
    <source>
        <dbReference type="EMBL" id="MBD0834972.1"/>
    </source>
</evidence>
<dbReference type="AlphaFoldDB" id="A0A8J6QER0"/>
<dbReference type="SUPFAM" id="SSF55486">
    <property type="entry name" value="Metalloproteases ('zincins'), catalytic domain"/>
    <property type="match status" value="1"/>
</dbReference>
<evidence type="ECO:0000259" key="3">
    <source>
        <dbReference type="Pfam" id="PF17148"/>
    </source>
</evidence>
<feature type="chain" id="PRO_5035173018" evidence="1">
    <location>
        <begin position="30"/>
        <end position="865"/>
    </location>
</feature>
<feature type="domain" description="DUF5117" evidence="3">
    <location>
        <begin position="117"/>
        <end position="308"/>
    </location>
</feature>
<dbReference type="InterPro" id="IPR033413">
    <property type="entry name" value="DUF5117"/>
</dbReference>
<dbReference type="Pfam" id="PF17148">
    <property type="entry name" value="DUF5117"/>
    <property type="match status" value="1"/>
</dbReference>
<accession>A0A8J6QER0</accession>
<dbReference type="RefSeq" id="WP_188215469.1">
    <property type="nucleotide sequence ID" value="NZ_BAABGH010000001.1"/>
</dbReference>
<dbReference type="InterPro" id="IPR024079">
    <property type="entry name" value="MetalloPept_cat_dom_sf"/>
</dbReference>
<gene>
    <name evidence="4" type="ORF">ICJ84_05960</name>
</gene>
<evidence type="ECO:0000259" key="2">
    <source>
        <dbReference type="Pfam" id="PF16313"/>
    </source>
</evidence>
<dbReference type="Gene3D" id="3.40.390.10">
    <property type="entry name" value="Collagenase (Catalytic Domain)"/>
    <property type="match status" value="1"/>
</dbReference>
<dbReference type="Proteomes" id="UP000602057">
    <property type="component" value="Unassembled WGS sequence"/>
</dbReference>
<keyword evidence="4" id="KW-0645">Protease</keyword>
<comment type="caution">
    <text evidence="4">The sequence shown here is derived from an EMBL/GenBank/DDBJ whole genome shotgun (WGS) entry which is preliminary data.</text>
</comment>
<dbReference type="CDD" id="cd04276">
    <property type="entry name" value="ZnMc_MMP_like_2"/>
    <property type="match status" value="1"/>
</dbReference>
<protein>
    <submittedName>
        <fullName evidence="4">Zinc-dependent metalloprotease</fullName>
    </submittedName>
</protein>
<keyword evidence="5" id="KW-1185">Reference proteome</keyword>
<proteinExistence type="predicted"/>
<feature type="domain" description="EcxA zinc-binding" evidence="2">
    <location>
        <begin position="476"/>
        <end position="787"/>
    </location>
</feature>
<dbReference type="PANTHER" id="PTHR38478">
    <property type="entry name" value="PEPTIDASE M1A AND M12B"/>
    <property type="match status" value="1"/>
</dbReference>
<dbReference type="InterPro" id="IPR032534">
    <property type="entry name" value="EcxA_zinc-bd"/>
</dbReference>
<name>A0A8J6QER0_9FLAO</name>
<reference evidence="4" key="2">
    <citation type="submission" date="2020-09" db="EMBL/GenBank/DDBJ databases">
        <authorList>
            <person name="Wu Z."/>
        </authorList>
    </citation>
    <scope>NUCLEOTIDE SEQUENCE</scope>
    <source>
        <strain evidence="4">SC17</strain>
    </source>
</reference>
<dbReference type="InterPro" id="IPR034032">
    <property type="entry name" value="Zn_MMP-like_bac"/>
</dbReference>
<dbReference type="EMBL" id="JACVXC010000002">
    <property type="protein sequence ID" value="MBD0834972.1"/>
    <property type="molecule type" value="Genomic_DNA"/>
</dbReference>